<dbReference type="GO" id="GO:0019367">
    <property type="term" value="P:fatty acid elongation, saturated fatty acid"/>
    <property type="evidence" value="ECO:0007669"/>
    <property type="project" value="TreeGrafter"/>
</dbReference>
<feature type="transmembrane region" description="Helical" evidence="10">
    <location>
        <begin position="104"/>
        <end position="124"/>
    </location>
</feature>
<dbReference type="GO" id="GO:0030148">
    <property type="term" value="P:sphingolipid biosynthetic process"/>
    <property type="evidence" value="ECO:0007669"/>
    <property type="project" value="TreeGrafter"/>
</dbReference>
<proteinExistence type="inferred from homology"/>
<dbReference type="GO" id="GO:0034626">
    <property type="term" value="P:fatty acid elongation, polyunsaturated fatty acid"/>
    <property type="evidence" value="ECO:0007669"/>
    <property type="project" value="TreeGrafter"/>
</dbReference>
<evidence type="ECO:0000256" key="3">
    <source>
        <dbReference type="ARBA" id="ARBA00022679"/>
    </source>
</evidence>
<keyword evidence="5 10" id="KW-0276">Fatty acid metabolism</keyword>
<evidence type="ECO:0000256" key="5">
    <source>
        <dbReference type="ARBA" id="ARBA00022832"/>
    </source>
</evidence>
<dbReference type="Pfam" id="PF01151">
    <property type="entry name" value="ELO"/>
    <property type="match status" value="1"/>
</dbReference>
<name>A0A6P8JN81_DROMA</name>
<organism evidence="11 12">
    <name type="scientific">Drosophila mauritiana</name>
    <name type="common">Fruit fly</name>
    <dbReference type="NCBI Taxonomy" id="7226"/>
    <lineage>
        <taxon>Eukaryota</taxon>
        <taxon>Metazoa</taxon>
        <taxon>Ecdysozoa</taxon>
        <taxon>Arthropoda</taxon>
        <taxon>Hexapoda</taxon>
        <taxon>Insecta</taxon>
        <taxon>Pterygota</taxon>
        <taxon>Neoptera</taxon>
        <taxon>Endopterygota</taxon>
        <taxon>Diptera</taxon>
        <taxon>Brachycera</taxon>
        <taxon>Muscomorpha</taxon>
        <taxon>Ephydroidea</taxon>
        <taxon>Drosophilidae</taxon>
        <taxon>Drosophila</taxon>
        <taxon>Sophophora</taxon>
    </lineage>
</organism>
<comment type="similarity">
    <text evidence="10">Belongs to the ELO family.</text>
</comment>
<keyword evidence="4 10" id="KW-0812">Transmembrane</keyword>
<evidence type="ECO:0000256" key="7">
    <source>
        <dbReference type="ARBA" id="ARBA00023098"/>
    </source>
</evidence>
<feature type="transmembrane region" description="Helical" evidence="10">
    <location>
        <begin position="23"/>
        <end position="40"/>
    </location>
</feature>
<dbReference type="EC" id="2.3.1.199" evidence="10"/>
<accession>A0A6P8JN81</accession>
<keyword evidence="9 10" id="KW-0275">Fatty acid biosynthesis</keyword>
<evidence type="ECO:0000256" key="10">
    <source>
        <dbReference type="RuleBase" id="RU361115"/>
    </source>
</evidence>
<comment type="catalytic activity">
    <reaction evidence="10">
        <text>a very-long-chain acyl-CoA + malonyl-CoA + H(+) = a very-long-chain 3-oxoacyl-CoA + CO2 + CoA</text>
        <dbReference type="Rhea" id="RHEA:32727"/>
        <dbReference type="ChEBI" id="CHEBI:15378"/>
        <dbReference type="ChEBI" id="CHEBI:16526"/>
        <dbReference type="ChEBI" id="CHEBI:57287"/>
        <dbReference type="ChEBI" id="CHEBI:57384"/>
        <dbReference type="ChEBI" id="CHEBI:90725"/>
        <dbReference type="ChEBI" id="CHEBI:90736"/>
        <dbReference type="EC" id="2.3.1.199"/>
    </reaction>
</comment>
<dbReference type="PANTHER" id="PTHR11157:SF164">
    <property type="entry name" value="ELONGATION OF VERY LONG CHAIN FATTY ACIDS PROTEIN"/>
    <property type="match status" value="1"/>
</dbReference>
<evidence type="ECO:0000256" key="4">
    <source>
        <dbReference type="ARBA" id="ARBA00022692"/>
    </source>
</evidence>
<dbReference type="GO" id="GO:0005789">
    <property type="term" value="C:endoplasmic reticulum membrane"/>
    <property type="evidence" value="ECO:0007669"/>
    <property type="project" value="TreeGrafter"/>
</dbReference>
<feature type="transmembrane region" description="Helical" evidence="10">
    <location>
        <begin position="158"/>
        <end position="179"/>
    </location>
</feature>
<evidence type="ECO:0000256" key="1">
    <source>
        <dbReference type="ARBA" id="ARBA00004141"/>
    </source>
</evidence>
<dbReference type="InterPro" id="IPR002076">
    <property type="entry name" value="ELO_fam"/>
</dbReference>
<dbReference type="GO" id="GO:0042761">
    <property type="term" value="P:very long-chain fatty acid biosynthetic process"/>
    <property type="evidence" value="ECO:0007669"/>
    <property type="project" value="TreeGrafter"/>
</dbReference>
<evidence type="ECO:0000256" key="9">
    <source>
        <dbReference type="ARBA" id="ARBA00023160"/>
    </source>
</evidence>
<evidence type="ECO:0000256" key="2">
    <source>
        <dbReference type="ARBA" id="ARBA00022516"/>
    </source>
</evidence>
<dbReference type="GO" id="GO:0009922">
    <property type="term" value="F:fatty acid elongase activity"/>
    <property type="evidence" value="ECO:0007669"/>
    <property type="project" value="UniProtKB-EC"/>
</dbReference>
<protein>
    <recommendedName>
        <fullName evidence="10">Elongation of very long chain fatty acids protein</fullName>
        <ecNumber evidence="10">2.3.1.199</ecNumber>
    </recommendedName>
    <alternativeName>
        <fullName evidence="10">Very-long-chain 3-oxoacyl-CoA synthase</fullName>
    </alternativeName>
</protein>
<keyword evidence="11" id="KW-1185">Reference proteome</keyword>
<feature type="transmembrane region" description="Helical" evidence="10">
    <location>
        <begin position="200"/>
        <end position="219"/>
    </location>
</feature>
<sequence length="266" mass="31019">MEATASPNLQSVVDIPTMYKDPWYMITVLVLYLYFVTKAGPHFMEWRKPYELKRLILLHNFIQVVSCIYVIKEVLYITDNTIYIFWKCRDIGSSPELVRRYYNLAYFLFWLKISELIETVIFVLRKKQNQVSKLHIFHHFSTVTLVYVLINLNKNGSAAYFCVFLNSIVHVIMYSYYFVAAVADKSLVQALTPVKKCITVIQMTQFALILTQVASQLVLCGMPPLVLLYFTTVIGGMFYGFYDFYNSAYQASQRRKSQTPQPDSKK</sequence>
<dbReference type="AlphaFoldDB" id="A0A6P8JN81"/>
<feature type="transmembrane region" description="Helical" evidence="10">
    <location>
        <begin position="225"/>
        <end position="245"/>
    </location>
</feature>
<keyword evidence="2 10" id="KW-0444">Lipid biosynthesis</keyword>
<evidence type="ECO:0000313" key="11">
    <source>
        <dbReference type="Proteomes" id="UP000515162"/>
    </source>
</evidence>
<dbReference type="PANTHER" id="PTHR11157">
    <property type="entry name" value="FATTY ACID ACYL TRANSFERASE-RELATED"/>
    <property type="match status" value="1"/>
</dbReference>
<keyword evidence="6 10" id="KW-1133">Transmembrane helix</keyword>
<evidence type="ECO:0000256" key="6">
    <source>
        <dbReference type="ARBA" id="ARBA00022989"/>
    </source>
</evidence>
<keyword evidence="3 10" id="KW-0808">Transferase</keyword>
<dbReference type="GO" id="GO:0034625">
    <property type="term" value="P:fatty acid elongation, monounsaturated fatty acid"/>
    <property type="evidence" value="ECO:0007669"/>
    <property type="project" value="TreeGrafter"/>
</dbReference>
<gene>
    <name evidence="12" type="primary">LOC117136066</name>
</gene>
<dbReference type="RefSeq" id="XP_033152606.1">
    <property type="nucleotide sequence ID" value="XM_033296715.1"/>
</dbReference>
<reference evidence="12" key="1">
    <citation type="submission" date="2025-08" db="UniProtKB">
        <authorList>
            <consortium name="RefSeq"/>
        </authorList>
    </citation>
    <scope>IDENTIFICATION</scope>
    <source>
        <strain evidence="12">Mau12</strain>
        <tissue evidence="12">Whole Body</tissue>
    </source>
</reference>
<evidence type="ECO:0000313" key="12">
    <source>
        <dbReference type="RefSeq" id="XP_033152606.1"/>
    </source>
</evidence>
<evidence type="ECO:0000256" key="8">
    <source>
        <dbReference type="ARBA" id="ARBA00023136"/>
    </source>
</evidence>
<feature type="transmembrane region" description="Helical" evidence="10">
    <location>
        <begin position="52"/>
        <end position="71"/>
    </location>
</feature>
<dbReference type="GeneID" id="117136066"/>
<dbReference type="Proteomes" id="UP000515162">
    <property type="component" value="Chromosome 2R"/>
</dbReference>
<keyword evidence="8 10" id="KW-0472">Membrane</keyword>
<comment type="subcellular location">
    <subcellularLocation>
        <location evidence="1">Membrane</location>
        <topology evidence="1">Multi-pass membrane protein</topology>
    </subcellularLocation>
</comment>
<keyword evidence="7 10" id="KW-0443">Lipid metabolism</keyword>